<evidence type="ECO:0000256" key="3">
    <source>
        <dbReference type="ARBA" id="ARBA00022776"/>
    </source>
</evidence>
<evidence type="ECO:0000256" key="2">
    <source>
        <dbReference type="ARBA" id="ARBA00022618"/>
    </source>
</evidence>
<evidence type="ECO:0000313" key="9">
    <source>
        <dbReference type="Proteomes" id="UP000594263"/>
    </source>
</evidence>
<dbReference type="InterPro" id="IPR024977">
    <property type="entry name" value="Apc4-like_WD40_dom"/>
</dbReference>
<evidence type="ECO:0000256" key="4">
    <source>
        <dbReference type="ARBA" id="ARBA00022786"/>
    </source>
</evidence>
<keyword evidence="5" id="KW-0131">Cell cycle</keyword>
<sequence>MDTDQDHPVLPFQLQFEKPVASQIKIAEWNPEKDLLAMVTNDSKILLHRFNWQRLWTISTGKCVTSLCWRPDGKAVAVGLDDGTVALHDVENGKLMRSLKSHAVAVNCLNWEEDGPFLPAECVISASYEDRTSRFFPPAPRIPRMPGLVSGDGGFMDDNEDFPDLSGSAHQRFNILCSGDKEGTICFCIFGIIPVGKIDIHNLHISTKHVDTPVAYHLKNASVSKIALSKDLCRLVVVCSGELVKDSADTTNTHHLGHNGLGLHSLVLDTSIFRRRKNELNQVAQQASNIKDLNEVIRASLSVMRKQWSDAMHAFHEKFSSLSNLIMDNGLDSSPQEEFLSLLGGARTSPAIHQFLVNSLTEAGVKRISKAVGTAGKELQLIVLDHVQPAAEMIGFRMGELRGLSRWRARFKGIGLDAKLTNSATERAGMFLVQIERFQRVLSSVNEQFSNFFSWLLKCIKILMAEPSDQLQPFNTELVIIFLKFLYNQDPVRRLLECSVVEDSIEVDSQTTGRVKELIQFGGFLDCKYLQNTLAKEFELLETSFNVAFHMPSTVISKKILCEDFTSLFPLISIAKSDIVNIPSSIAYYKDASDTMANQSHQCGWVDYISFGIPDESLPDISNCVGLLRSTVDASVDIKTGYTSLESILLKIPDGYDLVDLYSYKESEIILLLNEKVSTSESSANAVMMSLRGSELPFVTLTQSTCLSTWILHELKDSVVEIKIENEKARTIPNLVVAPLAVSASRGVACVFTWRKSALVYILEEDEEEDGSTEEEYVALTLNK</sequence>
<reference evidence="8" key="1">
    <citation type="submission" date="2021-01" db="UniProtKB">
        <authorList>
            <consortium name="EnsemblPlants"/>
        </authorList>
    </citation>
    <scope>IDENTIFICATION</scope>
</reference>
<feature type="domain" description="Anaphase-promoting complex subunit 4-like WD40" evidence="6">
    <location>
        <begin position="28"/>
        <end position="113"/>
    </location>
</feature>
<name>A0A7N0VEL6_KALFE</name>
<keyword evidence="2" id="KW-0132">Cell division</keyword>
<keyword evidence="4" id="KW-0833">Ubl conjugation pathway</keyword>
<proteinExistence type="predicted"/>
<protein>
    <recommendedName>
        <fullName evidence="1">Anaphase-promoting complex subunit 4</fullName>
    </recommendedName>
</protein>
<dbReference type="PANTHER" id="PTHR13260:SF0">
    <property type="entry name" value="ANAPHASE-PROMOTING COMPLEX SUBUNIT 4"/>
    <property type="match status" value="1"/>
</dbReference>
<dbReference type="Proteomes" id="UP000594263">
    <property type="component" value="Unplaced"/>
</dbReference>
<dbReference type="SUPFAM" id="SSF50978">
    <property type="entry name" value="WD40 repeat-like"/>
    <property type="match status" value="1"/>
</dbReference>
<dbReference type="AlphaFoldDB" id="A0A7N0VEL6"/>
<evidence type="ECO:0000313" key="8">
    <source>
        <dbReference type="EnsemblPlants" id="Kaladp0674s0010.1.v1.1"/>
    </source>
</evidence>
<organism evidence="8 9">
    <name type="scientific">Kalanchoe fedtschenkoi</name>
    <name type="common">Lavender scallops</name>
    <name type="synonym">South American air plant</name>
    <dbReference type="NCBI Taxonomy" id="63787"/>
    <lineage>
        <taxon>Eukaryota</taxon>
        <taxon>Viridiplantae</taxon>
        <taxon>Streptophyta</taxon>
        <taxon>Embryophyta</taxon>
        <taxon>Tracheophyta</taxon>
        <taxon>Spermatophyta</taxon>
        <taxon>Magnoliopsida</taxon>
        <taxon>eudicotyledons</taxon>
        <taxon>Gunneridae</taxon>
        <taxon>Pentapetalae</taxon>
        <taxon>Saxifragales</taxon>
        <taxon>Crassulaceae</taxon>
        <taxon>Kalanchoe</taxon>
    </lineage>
</organism>
<keyword evidence="9" id="KW-1185">Reference proteome</keyword>
<dbReference type="InterPro" id="IPR001680">
    <property type="entry name" value="WD40_rpt"/>
</dbReference>
<dbReference type="GO" id="GO:0051301">
    <property type="term" value="P:cell division"/>
    <property type="evidence" value="ECO:0007669"/>
    <property type="project" value="UniProtKB-KW"/>
</dbReference>
<dbReference type="GO" id="GO:0070979">
    <property type="term" value="P:protein K11-linked ubiquitination"/>
    <property type="evidence" value="ECO:0007669"/>
    <property type="project" value="TreeGrafter"/>
</dbReference>
<evidence type="ECO:0000256" key="5">
    <source>
        <dbReference type="ARBA" id="ARBA00023306"/>
    </source>
</evidence>
<dbReference type="InterPro" id="IPR024790">
    <property type="entry name" value="APC4_long_dom"/>
</dbReference>
<dbReference type="Gene3D" id="2.130.10.10">
    <property type="entry name" value="YVTN repeat-like/Quinoprotein amine dehydrogenase"/>
    <property type="match status" value="1"/>
</dbReference>
<dbReference type="InterPro" id="IPR036322">
    <property type="entry name" value="WD40_repeat_dom_sf"/>
</dbReference>
<dbReference type="SMART" id="SM00320">
    <property type="entry name" value="WD40"/>
    <property type="match status" value="2"/>
</dbReference>
<dbReference type="Gramene" id="Kaladp0674s0010.1.v1.1">
    <property type="protein sequence ID" value="Kaladp0674s0010.1.v1.1"/>
    <property type="gene ID" value="Kaladp0674s0010.v1.1"/>
</dbReference>
<dbReference type="GO" id="GO:0009793">
    <property type="term" value="P:embryo development ending in seed dormancy"/>
    <property type="evidence" value="ECO:0007669"/>
    <property type="project" value="EnsemblPlants"/>
</dbReference>
<feature type="domain" description="Anaphase-promoting complex subunit 4 long" evidence="7">
    <location>
        <begin position="265"/>
        <end position="466"/>
    </location>
</feature>
<dbReference type="Pfam" id="PF12894">
    <property type="entry name" value="ANAPC4_WD40"/>
    <property type="match status" value="1"/>
</dbReference>
<dbReference type="PANTHER" id="PTHR13260">
    <property type="entry name" value="ANAPHASE PROMOTING COMPLEX SUBUNIT 4 APC4"/>
    <property type="match status" value="1"/>
</dbReference>
<dbReference type="Pfam" id="PF12896">
    <property type="entry name" value="ANAPC4"/>
    <property type="match status" value="1"/>
</dbReference>
<keyword evidence="3" id="KW-0498">Mitosis</keyword>
<dbReference type="GO" id="GO:0034399">
    <property type="term" value="C:nuclear periphery"/>
    <property type="evidence" value="ECO:0007669"/>
    <property type="project" value="TreeGrafter"/>
</dbReference>
<evidence type="ECO:0000259" key="6">
    <source>
        <dbReference type="Pfam" id="PF12894"/>
    </source>
</evidence>
<dbReference type="InterPro" id="IPR015943">
    <property type="entry name" value="WD40/YVTN_repeat-like_dom_sf"/>
</dbReference>
<dbReference type="OMA" id="HCKLFVP"/>
<dbReference type="GO" id="GO:0031145">
    <property type="term" value="P:anaphase-promoting complex-dependent catabolic process"/>
    <property type="evidence" value="ECO:0007669"/>
    <property type="project" value="InterPro"/>
</dbReference>
<dbReference type="InterPro" id="IPR024789">
    <property type="entry name" value="APC4"/>
</dbReference>
<evidence type="ECO:0000256" key="1">
    <source>
        <dbReference type="ARBA" id="ARBA00016067"/>
    </source>
</evidence>
<dbReference type="GO" id="GO:0048481">
    <property type="term" value="P:plant ovule development"/>
    <property type="evidence" value="ECO:0007669"/>
    <property type="project" value="EnsemblPlants"/>
</dbReference>
<evidence type="ECO:0000259" key="7">
    <source>
        <dbReference type="Pfam" id="PF12896"/>
    </source>
</evidence>
<dbReference type="GO" id="GO:0005680">
    <property type="term" value="C:anaphase-promoting complex"/>
    <property type="evidence" value="ECO:0007669"/>
    <property type="project" value="InterPro"/>
</dbReference>
<accession>A0A7N0VEL6</accession>
<dbReference type="EnsemblPlants" id="Kaladp0674s0010.1.v1.1">
    <property type="protein sequence ID" value="Kaladp0674s0010.1.v1.1"/>
    <property type="gene ID" value="Kaladp0674s0010.v1.1"/>
</dbReference>